<comment type="catalytic activity">
    <reaction evidence="8">
        <text>L-cysteinyl-[protein] + hexadecanoyl-CoA = S-hexadecanoyl-L-cysteinyl-[protein] + CoA</text>
        <dbReference type="Rhea" id="RHEA:36683"/>
        <dbReference type="Rhea" id="RHEA-COMP:10131"/>
        <dbReference type="Rhea" id="RHEA-COMP:11032"/>
        <dbReference type="ChEBI" id="CHEBI:29950"/>
        <dbReference type="ChEBI" id="CHEBI:57287"/>
        <dbReference type="ChEBI" id="CHEBI:57379"/>
        <dbReference type="ChEBI" id="CHEBI:74151"/>
        <dbReference type="EC" id="2.3.1.225"/>
    </reaction>
</comment>
<keyword evidence="4 8" id="KW-0812">Transmembrane</keyword>
<feature type="signal peptide" evidence="10">
    <location>
        <begin position="1"/>
        <end position="24"/>
    </location>
</feature>
<dbReference type="InterPro" id="IPR039859">
    <property type="entry name" value="PFA4/ZDH16/20/ERF2-like"/>
</dbReference>
<dbReference type="RefSeq" id="XP_013897523.1">
    <property type="nucleotide sequence ID" value="XM_014042069.1"/>
</dbReference>
<evidence type="ECO:0000256" key="10">
    <source>
        <dbReference type="SAM" id="SignalP"/>
    </source>
</evidence>
<gene>
    <name evidence="12" type="ORF">MNEG_9461</name>
</gene>
<dbReference type="Proteomes" id="UP000054498">
    <property type="component" value="Unassembled WGS sequence"/>
</dbReference>
<comment type="similarity">
    <text evidence="2 8">Belongs to the DHHC palmitoyltransferase family.</text>
</comment>
<name>A0A0D2KSH9_9CHLO</name>
<dbReference type="EC" id="2.3.1.225" evidence="8"/>
<keyword evidence="6 8" id="KW-0472">Membrane</keyword>
<evidence type="ECO:0000313" key="13">
    <source>
        <dbReference type="Proteomes" id="UP000054498"/>
    </source>
</evidence>
<keyword evidence="5 8" id="KW-1133">Transmembrane helix</keyword>
<keyword evidence="13" id="KW-1185">Reference proteome</keyword>
<organism evidence="12 13">
    <name type="scientific">Monoraphidium neglectum</name>
    <dbReference type="NCBI Taxonomy" id="145388"/>
    <lineage>
        <taxon>Eukaryota</taxon>
        <taxon>Viridiplantae</taxon>
        <taxon>Chlorophyta</taxon>
        <taxon>core chlorophytes</taxon>
        <taxon>Chlorophyceae</taxon>
        <taxon>CS clade</taxon>
        <taxon>Sphaeropleales</taxon>
        <taxon>Selenastraceae</taxon>
        <taxon>Monoraphidium</taxon>
    </lineage>
</organism>
<dbReference type="GeneID" id="25742336"/>
<comment type="domain">
    <text evidence="8">The DHHC domain is required for palmitoyltransferase activity.</text>
</comment>
<feature type="transmembrane region" description="Helical" evidence="8">
    <location>
        <begin position="193"/>
        <end position="218"/>
    </location>
</feature>
<dbReference type="PROSITE" id="PS50216">
    <property type="entry name" value="DHHC"/>
    <property type="match status" value="1"/>
</dbReference>
<evidence type="ECO:0000259" key="11">
    <source>
        <dbReference type="Pfam" id="PF01529"/>
    </source>
</evidence>
<evidence type="ECO:0000313" key="12">
    <source>
        <dbReference type="EMBL" id="KIY98503.1"/>
    </source>
</evidence>
<dbReference type="GO" id="GO:0005794">
    <property type="term" value="C:Golgi apparatus"/>
    <property type="evidence" value="ECO:0007669"/>
    <property type="project" value="TreeGrafter"/>
</dbReference>
<feature type="compositionally biased region" description="Gly residues" evidence="9">
    <location>
        <begin position="52"/>
        <end position="71"/>
    </location>
</feature>
<evidence type="ECO:0000256" key="2">
    <source>
        <dbReference type="ARBA" id="ARBA00008574"/>
    </source>
</evidence>
<dbReference type="PANTHER" id="PTHR22883">
    <property type="entry name" value="ZINC FINGER DHHC DOMAIN CONTAINING PROTEIN"/>
    <property type="match status" value="1"/>
</dbReference>
<evidence type="ECO:0000256" key="6">
    <source>
        <dbReference type="ARBA" id="ARBA00023136"/>
    </source>
</evidence>
<sequence length="327" mass="34018">MLFFSWTCLLAAAAGLALLHRVTTCDPGFLRRGGWDSSRGKRAAAGAAAAAGGSGKSGKGKDGGGGGGGGVPLEHQHGSCGSMATGQRPGGVENRGGGGGGSGGSGVSHTIVATALESSPLLRSDSDSVSGGHALLDCPALWSGQWGQICVTCRIVRPLRAKHCSVTDRCIEVFDHFCPWVGNAIGKRNRHTFLAFLWLELYALISALGCAVAALRAYVAAGYWSDRLGWVIGFVIIDGFVAISVAVLAVAQASQVARNVTTNELANWHRYKYLQDAAGRFHNPFNHSCCTNCAEAFAPDAVPVAPVMLPRDPDSLLQLGLVPPPRV</sequence>
<keyword evidence="3 8" id="KW-0808">Transferase</keyword>
<dbReference type="PANTHER" id="PTHR22883:SF443">
    <property type="entry name" value="S-ACYLTRANSFERASE"/>
    <property type="match status" value="1"/>
</dbReference>
<accession>A0A0D2KSH9</accession>
<reference evidence="12 13" key="1">
    <citation type="journal article" date="2013" name="BMC Genomics">
        <title>Reconstruction of the lipid metabolism for the microalga Monoraphidium neglectum from its genome sequence reveals characteristics suitable for biofuel production.</title>
        <authorList>
            <person name="Bogen C."/>
            <person name="Al-Dilaimi A."/>
            <person name="Albersmeier A."/>
            <person name="Wichmann J."/>
            <person name="Grundmann M."/>
            <person name="Rupp O."/>
            <person name="Lauersen K.J."/>
            <person name="Blifernez-Klassen O."/>
            <person name="Kalinowski J."/>
            <person name="Goesmann A."/>
            <person name="Mussgnug J.H."/>
            <person name="Kruse O."/>
        </authorList>
    </citation>
    <scope>NUCLEOTIDE SEQUENCE [LARGE SCALE GENOMIC DNA]</scope>
    <source>
        <strain evidence="12 13">SAG 48.87</strain>
    </source>
</reference>
<dbReference type="GO" id="GO:0006612">
    <property type="term" value="P:protein targeting to membrane"/>
    <property type="evidence" value="ECO:0007669"/>
    <property type="project" value="TreeGrafter"/>
</dbReference>
<dbReference type="GO" id="GO:0019706">
    <property type="term" value="F:protein-cysteine S-palmitoyltransferase activity"/>
    <property type="evidence" value="ECO:0007669"/>
    <property type="project" value="UniProtKB-EC"/>
</dbReference>
<dbReference type="InterPro" id="IPR001594">
    <property type="entry name" value="Palmitoyltrfase_DHHC"/>
</dbReference>
<dbReference type="AlphaFoldDB" id="A0A0D2KSH9"/>
<evidence type="ECO:0000256" key="7">
    <source>
        <dbReference type="ARBA" id="ARBA00023315"/>
    </source>
</evidence>
<evidence type="ECO:0000256" key="8">
    <source>
        <dbReference type="RuleBase" id="RU079119"/>
    </source>
</evidence>
<evidence type="ECO:0000256" key="9">
    <source>
        <dbReference type="SAM" id="MobiDB-lite"/>
    </source>
</evidence>
<evidence type="ECO:0000256" key="5">
    <source>
        <dbReference type="ARBA" id="ARBA00022989"/>
    </source>
</evidence>
<feature type="transmembrane region" description="Helical" evidence="8">
    <location>
        <begin position="230"/>
        <end position="251"/>
    </location>
</feature>
<dbReference type="OrthoDB" id="331948at2759"/>
<evidence type="ECO:0000256" key="3">
    <source>
        <dbReference type="ARBA" id="ARBA00022679"/>
    </source>
</evidence>
<proteinExistence type="inferred from homology"/>
<dbReference type="GO" id="GO:0016020">
    <property type="term" value="C:membrane"/>
    <property type="evidence" value="ECO:0007669"/>
    <property type="project" value="UniProtKB-SubCell"/>
</dbReference>
<feature type="region of interest" description="Disordered" evidence="9">
    <location>
        <begin position="46"/>
        <end position="105"/>
    </location>
</feature>
<keyword evidence="7 8" id="KW-0012">Acyltransferase</keyword>
<feature type="compositionally biased region" description="Gly residues" evidence="9">
    <location>
        <begin position="93"/>
        <end position="105"/>
    </location>
</feature>
<dbReference type="Pfam" id="PF01529">
    <property type="entry name" value="DHHC"/>
    <property type="match status" value="1"/>
</dbReference>
<dbReference type="GO" id="GO:0005783">
    <property type="term" value="C:endoplasmic reticulum"/>
    <property type="evidence" value="ECO:0007669"/>
    <property type="project" value="TreeGrafter"/>
</dbReference>
<evidence type="ECO:0000256" key="1">
    <source>
        <dbReference type="ARBA" id="ARBA00004141"/>
    </source>
</evidence>
<dbReference type="KEGG" id="mng:MNEG_9461"/>
<dbReference type="EMBL" id="KK102164">
    <property type="protein sequence ID" value="KIY98503.1"/>
    <property type="molecule type" value="Genomic_DNA"/>
</dbReference>
<feature type="chain" id="PRO_5002245960" description="S-acyltransferase" evidence="10">
    <location>
        <begin position="25"/>
        <end position="327"/>
    </location>
</feature>
<comment type="subcellular location">
    <subcellularLocation>
        <location evidence="1">Membrane</location>
        <topology evidence="1">Multi-pass membrane protein</topology>
    </subcellularLocation>
</comment>
<evidence type="ECO:0000256" key="4">
    <source>
        <dbReference type="ARBA" id="ARBA00022692"/>
    </source>
</evidence>
<keyword evidence="10" id="KW-0732">Signal</keyword>
<protein>
    <recommendedName>
        <fullName evidence="8">S-acyltransferase</fullName>
        <ecNumber evidence="8">2.3.1.225</ecNumber>
    </recommendedName>
    <alternativeName>
        <fullName evidence="8">Palmitoyltransferase</fullName>
    </alternativeName>
</protein>
<feature type="domain" description="Palmitoyltransferase DHHC" evidence="11">
    <location>
        <begin position="148"/>
        <end position="268"/>
    </location>
</feature>